<sequence>MLMIRYSFSLTMTILNFPRFFCAIVVTPTLLSDTMDLTNEDGYNEWRNEEASILSNIVKERCSVNWEEQALDVKTYIIFLFVFGLLFPLIVIGHSYISIIIRLKQQPLPSGQVKKSERRITISILVMIVAFLTAWMPYAVMALIAQFGKKNSITPSMGVIPAIIAKSSVCYNPIIYVAFNTQFISRNENHGRVSGRKRRTSQFRSGTEGVKSSFQQNCHASGPLDKIL</sequence>
<evidence type="ECO:0000256" key="8">
    <source>
        <dbReference type="ARBA" id="ARBA00023180"/>
    </source>
</evidence>
<comment type="caution">
    <text evidence="14">The sequence shown here is derived from an EMBL/GenBank/DDBJ whole genome shotgun (WGS) entry which is preliminary data.</text>
</comment>
<evidence type="ECO:0000256" key="4">
    <source>
        <dbReference type="ARBA" id="ARBA00022989"/>
    </source>
</evidence>
<keyword evidence="7" id="KW-0675">Receptor</keyword>
<keyword evidence="9" id="KW-0807">Transducer</keyword>
<keyword evidence="10" id="KW-0844">Vision</keyword>
<dbReference type="SUPFAM" id="SSF81321">
    <property type="entry name" value="Family A G protein-coupled receptor-like"/>
    <property type="match status" value="1"/>
</dbReference>
<keyword evidence="8" id="KW-0325">Glycoprotein</keyword>
<reference evidence="14 15" key="1">
    <citation type="journal article" date="2024" name="Insects">
        <title>An Improved Chromosome-Level Genome Assembly of the Firefly Pyrocoelia pectoralis.</title>
        <authorList>
            <person name="Fu X."/>
            <person name="Meyer-Rochow V.B."/>
            <person name="Ballantyne L."/>
            <person name="Zhu X."/>
        </authorList>
    </citation>
    <scope>NUCLEOTIDE SEQUENCE [LARGE SCALE GENOMIC DNA]</scope>
    <source>
        <strain evidence="14">XCY_ONT2</strain>
    </source>
</reference>
<evidence type="ECO:0000256" key="5">
    <source>
        <dbReference type="ARBA" id="ARBA00023040"/>
    </source>
</evidence>
<evidence type="ECO:0000256" key="11">
    <source>
        <dbReference type="SAM" id="MobiDB-lite"/>
    </source>
</evidence>
<dbReference type="InterPro" id="IPR017452">
    <property type="entry name" value="GPCR_Rhodpsn_7TM"/>
</dbReference>
<dbReference type="InterPro" id="IPR000276">
    <property type="entry name" value="GPCR_Rhodpsn"/>
</dbReference>
<dbReference type="Pfam" id="PF00001">
    <property type="entry name" value="7tm_1"/>
    <property type="match status" value="1"/>
</dbReference>
<dbReference type="PANTHER" id="PTHR24240">
    <property type="entry name" value="OPSIN"/>
    <property type="match status" value="1"/>
</dbReference>
<keyword evidence="4 12" id="KW-1133">Transmembrane helix</keyword>
<keyword evidence="15" id="KW-1185">Reference proteome</keyword>
<evidence type="ECO:0000256" key="6">
    <source>
        <dbReference type="ARBA" id="ARBA00023136"/>
    </source>
</evidence>
<dbReference type="AlphaFoldDB" id="A0AAN7ZMD2"/>
<evidence type="ECO:0000256" key="12">
    <source>
        <dbReference type="SAM" id="Phobius"/>
    </source>
</evidence>
<feature type="transmembrane region" description="Helical" evidence="12">
    <location>
        <begin position="76"/>
        <end position="101"/>
    </location>
</feature>
<evidence type="ECO:0000313" key="15">
    <source>
        <dbReference type="Proteomes" id="UP001329430"/>
    </source>
</evidence>
<evidence type="ECO:0000313" key="14">
    <source>
        <dbReference type="EMBL" id="KAK5643371.1"/>
    </source>
</evidence>
<evidence type="ECO:0000256" key="3">
    <source>
        <dbReference type="ARBA" id="ARBA00022692"/>
    </source>
</evidence>
<evidence type="ECO:0000256" key="10">
    <source>
        <dbReference type="ARBA" id="ARBA00023305"/>
    </source>
</evidence>
<feature type="domain" description="G-protein coupled receptors family 1 profile" evidence="13">
    <location>
        <begin position="1"/>
        <end position="176"/>
    </location>
</feature>
<proteinExistence type="inferred from homology"/>
<dbReference type="GO" id="GO:0004930">
    <property type="term" value="F:G protein-coupled receptor activity"/>
    <property type="evidence" value="ECO:0007669"/>
    <property type="project" value="UniProtKB-KW"/>
</dbReference>
<keyword evidence="3 12" id="KW-0812">Transmembrane</keyword>
<keyword evidence="10" id="KW-0716">Sensory transduction</keyword>
<evidence type="ECO:0000256" key="2">
    <source>
        <dbReference type="ARBA" id="ARBA00010663"/>
    </source>
</evidence>
<evidence type="ECO:0000256" key="9">
    <source>
        <dbReference type="ARBA" id="ARBA00023224"/>
    </source>
</evidence>
<dbReference type="InterPro" id="IPR050125">
    <property type="entry name" value="GPCR_opsins"/>
</dbReference>
<feature type="transmembrane region" description="Helical" evidence="12">
    <location>
        <begin position="159"/>
        <end position="179"/>
    </location>
</feature>
<evidence type="ECO:0000256" key="7">
    <source>
        <dbReference type="ARBA" id="ARBA00023170"/>
    </source>
</evidence>
<accession>A0AAN7ZMD2</accession>
<keyword evidence="5" id="KW-0297">G-protein coupled receptor</keyword>
<name>A0AAN7ZMD2_9COLE</name>
<feature type="transmembrane region" description="Helical" evidence="12">
    <location>
        <begin position="122"/>
        <end position="147"/>
    </location>
</feature>
<evidence type="ECO:0000256" key="1">
    <source>
        <dbReference type="ARBA" id="ARBA00004141"/>
    </source>
</evidence>
<protein>
    <recommendedName>
        <fullName evidence="13">G-protein coupled receptors family 1 profile domain-containing protein</fullName>
    </recommendedName>
</protein>
<dbReference type="Gene3D" id="1.20.1070.10">
    <property type="entry name" value="Rhodopsin 7-helix transmembrane proteins"/>
    <property type="match status" value="1"/>
</dbReference>
<feature type="region of interest" description="Disordered" evidence="11">
    <location>
        <begin position="190"/>
        <end position="215"/>
    </location>
</feature>
<dbReference type="PROSITE" id="PS50262">
    <property type="entry name" value="G_PROTEIN_RECEP_F1_2"/>
    <property type="match status" value="1"/>
</dbReference>
<organism evidence="14 15">
    <name type="scientific">Pyrocoelia pectoralis</name>
    <dbReference type="NCBI Taxonomy" id="417401"/>
    <lineage>
        <taxon>Eukaryota</taxon>
        <taxon>Metazoa</taxon>
        <taxon>Ecdysozoa</taxon>
        <taxon>Arthropoda</taxon>
        <taxon>Hexapoda</taxon>
        <taxon>Insecta</taxon>
        <taxon>Pterygota</taxon>
        <taxon>Neoptera</taxon>
        <taxon>Endopterygota</taxon>
        <taxon>Coleoptera</taxon>
        <taxon>Polyphaga</taxon>
        <taxon>Elateriformia</taxon>
        <taxon>Elateroidea</taxon>
        <taxon>Lampyridae</taxon>
        <taxon>Lampyrinae</taxon>
        <taxon>Pyrocoelia</taxon>
    </lineage>
</organism>
<keyword evidence="6 12" id="KW-0472">Membrane</keyword>
<dbReference type="EMBL" id="JAVRBK010000005">
    <property type="protein sequence ID" value="KAK5643371.1"/>
    <property type="molecule type" value="Genomic_DNA"/>
</dbReference>
<dbReference type="GO" id="GO:0007601">
    <property type="term" value="P:visual perception"/>
    <property type="evidence" value="ECO:0007669"/>
    <property type="project" value="UniProtKB-KW"/>
</dbReference>
<dbReference type="PRINTS" id="PR00237">
    <property type="entry name" value="GPCRRHODOPSN"/>
</dbReference>
<comment type="similarity">
    <text evidence="2">Belongs to the G-protein coupled receptor 1 family.</text>
</comment>
<comment type="subcellular location">
    <subcellularLocation>
        <location evidence="1">Membrane</location>
        <topology evidence="1">Multi-pass membrane protein</topology>
    </subcellularLocation>
</comment>
<gene>
    <name evidence="14" type="ORF">RI129_007216</name>
</gene>
<feature type="compositionally biased region" description="Polar residues" evidence="11">
    <location>
        <begin position="202"/>
        <end position="215"/>
    </location>
</feature>
<dbReference type="Proteomes" id="UP001329430">
    <property type="component" value="Chromosome 5"/>
</dbReference>
<evidence type="ECO:0000259" key="13">
    <source>
        <dbReference type="PROSITE" id="PS50262"/>
    </source>
</evidence>
<dbReference type="GO" id="GO:0016020">
    <property type="term" value="C:membrane"/>
    <property type="evidence" value="ECO:0007669"/>
    <property type="project" value="UniProtKB-SubCell"/>
</dbReference>